<protein>
    <recommendedName>
        <fullName evidence="4">YbaB/EbfC DNA-binding family protein</fullName>
    </recommendedName>
</protein>
<dbReference type="OrthoDB" id="3685284at2"/>
<dbReference type="EMBL" id="CP002000">
    <property type="protein sequence ID" value="ADJ47309.1"/>
    <property type="molecule type" value="Genomic_DNA"/>
</dbReference>
<evidence type="ECO:0000256" key="1">
    <source>
        <dbReference type="SAM" id="MobiDB-lite"/>
    </source>
</evidence>
<reference evidence="2 3" key="1">
    <citation type="journal article" date="2010" name="Cell Res.">
        <title>Complete genome sequence of the rifamycin SV-producing Amycolatopsis mediterranei U32 revealed its genetic characteristics in phylogeny and metabolism.</title>
        <authorList>
            <person name="Zhao W."/>
            <person name="Zhong Y."/>
            <person name="Yuan H."/>
            <person name="Wang J."/>
            <person name="Zheng H."/>
            <person name="Wang Y."/>
            <person name="Cen X."/>
            <person name="Xu F."/>
            <person name="Bai J."/>
            <person name="Han X."/>
            <person name="Lu G."/>
            <person name="Zhu Y."/>
            <person name="Shao Z."/>
            <person name="Yan H."/>
            <person name="Li C."/>
            <person name="Peng N."/>
            <person name="Zhang Z."/>
            <person name="Zhang Y."/>
            <person name="Lin W."/>
            <person name="Fan Y."/>
            <person name="Qin Z."/>
            <person name="Hu Y."/>
            <person name="Zhu B."/>
            <person name="Wang S."/>
            <person name="Ding X."/>
            <person name="Zhao G.P."/>
        </authorList>
    </citation>
    <scope>NUCLEOTIDE SEQUENCE [LARGE SCALE GENOMIC DNA]</scope>
    <source>
        <strain evidence="3">U-32</strain>
    </source>
</reference>
<dbReference type="GO" id="GO:0003677">
    <property type="term" value="F:DNA binding"/>
    <property type="evidence" value="ECO:0007669"/>
    <property type="project" value="InterPro"/>
</dbReference>
<name>A0A0H3DCF8_AMYMU</name>
<dbReference type="Proteomes" id="UP000000328">
    <property type="component" value="Chromosome"/>
</dbReference>
<dbReference type="HOGENOM" id="CLU_125326_0_1_11"/>
<evidence type="ECO:0000313" key="3">
    <source>
        <dbReference type="Proteomes" id="UP000000328"/>
    </source>
</evidence>
<accession>A0A0H3DCF8</accession>
<organism evidence="2 3">
    <name type="scientific">Amycolatopsis mediterranei (strain U-32)</name>
    <dbReference type="NCBI Taxonomy" id="749927"/>
    <lineage>
        <taxon>Bacteria</taxon>
        <taxon>Bacillati</taxon>
        <taxon>Actinomycetota</taxon>
        <taxon>Actinomycetes</taxon>
        <taxon>Pseudonocardiales</taxon>
        <taxon>Pseudonocardiaceae</taxon>
        <taxon>Amycolatopsis</taxon>
    </lineage>
</organism>
<dbReference type="RefSeq" id="WP_013227367.1">
    <property type="nucleotide sequence ID" value="NC_014318.1"/>
</dbReference>
<dbReference type="InterPro" id="IPR004401">
    <property type="entry name" value="YbaB/EbfC"/>
</dbReference>
<dbReference type="PATRIC" id="fig|749927.5.peg.5757"/>
<evidence type="ECO:0008006" key="4">
    <source>
        <dbReference type="Google" id="ProtNLM"/>
    </source>
</evidence>
<evidence type="ECO:0000313" key="2">
    <source>
        <dbReference type="EMBL" id="ADJ47309.1"/>
    </source>
</evidence>
<dbReference type="InterPro" id="IPR036894">
    <property type="entry name" value="YbaB-like_sf"/>
</dbReference>
<proteinExistence type="predicted"/>
<dbReference type="AlphaFoldDB" id="A0A0H3DCF8"/>
<feature type="region of interest" description="Disordered" evidence="1">
    <location>
        <begin position="103"/>
        <end position="159"/>
    </location>
</feature>
<gene>
    <name evidence="2" type="ordered locus">AMED_5551</name>
</gene>
<dbReference type="KEGG" id="amd:AMED_5551"/>
<dbReference type="GeneID" id="92873251"/>
<dbReference type="Gene3D" id="3.30.1310.10">
    <property type="entry name" value="Nucleoid-associated protein YbaB-like domain"/>
    <property type="match status" value="1"/>
</dbReference>
<dbReference type="Pfam" id="PF02575">
    <property type="entry name" value="YbaB_DNA_bd"/>
    <property type="match status" value="1"/>
</dbReference>
<dbReference type="SUPFAM" id="SSF82607">
    <property type="entry name" value="YbaB-like"/>
    <property type="match status" value="1"/>
</dbReference>
<sequence>MGGPVPGSGADAIVGIDRLVAKAKAQRYRAMQAAVARVSVTETAGDGLVTATVDAAGNLTGLRLTDRVRELSGAQVAAAVLRTVRPARSRLPDRFGEVMAETIGDDERTRETIAGNYRAKFPEPEPEPGTSQAQQESVRRPPAGGPDDDDLGGSFMVRD</sequence>
<dbReference type="eggNOG" id="COG0718">
    <property type="taxonomic scope" value="Bacteria"/>
</dbReference>